<evidence type="ECO:0000256" key="1">
    <source>
        <dbReference type="SAM" id="Phobius"/>
    </source>
</evidence>
<feature type="transmembrane region" description="Helical" evidence="1">
    <location>
        <begin position="188"/>
        <end position="209"/>
    </location>
</feature>
<sequence length="331" mass="38268">MNKEVSNIEKAINDLLLSKEIFIEKPSKEKIWIYSIIYLLLTYFGIRFDFWYISGFFSVFFILFSLADGGFKIFIPLSLGGILISYFTSNIMQTAFNAVHIIIALMIYLLIINRISKVTIILCITAFLFLVSSIFFITLLKTGYLNITPQGAGDYINNYVMNEFVQKSMDAEILKQSFEQLKQTFPSIIFSFSFIYTVILVQYTISSLAKEKAIIPVFGSLRLITVKKSYATLYLLLSFITYLIQLNIDNDYNVVVLILVNFLTIFKWIFVFNGIFTFVYFMHQNKKNVSILEKILLLAAVFILNFLFEVIGIVDSIFSLRRKYSDYMGGK</sequence>
<feature type="transmembrane region" description="Helical" evidence="1">
    <location>
        <begin position="230"/>
        <end position="248"/>
    </location>
</feature>
<accession>A0ABR5TMY2</accession>
<name>A0ABR5TMY2_9BACL</name>
<evidence type="ECO:0000313" key="2">
    <source>
        <dbReference type="EMBL" id="KXB58712.1"/>
    </source>
</evidence>
<feature type="transmembrane region" description="Helical" evidence="1">
    <location>
        <begin position="31"/>
        <end position="64"/>
    </location>
</feature>
<dbReference type="Proteomes" id="UP000070467">
    <property type="component" value="Unassembled WGS sequence"/>
</dbReference>
<keyword evidence="1" id="KW-0472">Membrane</keyword>
<dbReference type="RefSeq" id="WP_066128965.1">
    <property type="nucleotide sequence ID" value="NZ_KQ959860.1"/>
</dbReference>
<keyword evidence="3" id="KW-1185">Reference proteome</keyword>
<proteinExistence type="predicted"/>
<comment type="caution">
    <text evidence="2">The sequence shown here is derived from an EMBL/GenBank/DDBJ whole genome shotgun (WGS) entry which is preliminary data.</text>
</comment>
<evidence type="ECO:0008006" key="4">
    <source>
        <dbReference type="Google" id="ProtNLM"/>
    </source>
</evidence>
<keyword evidence="1" id="KW-1133">Transmembrane helix</keyword>
<organism evidence="2 3">
    <name type="scientific">Gemelliphila asaccharolytica</name>
    <dbReference type="NCBI Taxonomy" id="502393"/>
    <lineage>
        <taxon>Bacteria</taxon>
        <taxon>Bacillati</taxon>
        <taxon>Bacillota</taxon>
        <taxon>Bacilli</taxon>
        <taxon>Bacillales</taxon>
        <taxon>Gemellaceae</taxon>
        <taxon>Gemelliphila</taxon>
    </lineage>
</organism>
<feature type="transmembrane region" description="Helical" evidence="1">
    <location>
        <begin position="254"/>
        <end position="283"/>
    </location>
</feature>
<protein>
    <recommendedName>
        <fullName evidence="4">DUF2232 domain-containing protein</fullName>
    </recommendedName>
</protein>
<evidence type="ECO:0000313" key="3">
    <source>
        <dbReference type="Proteomes" id="UP000070467"/>
    </source>
</evidence>
<dbReference type="EMBL" id="LSDB01000007">
    <property type="protein sequence ID" value="KXB58712.1"/>
    <property type="molecule type" value="Genomic_DNA"/>
</dbReference>
<feature type="transmembrane region" description="Helical" evidence="1">
    <location>
        <begin position="295"/>
        <end position="318"/>
    </location>
</feature>
<reference evidence="2 3" key="1">
    <citation type="submission" date="2016-01" db="EMBL/GenBank/DDBJ databases">
        <authorList>
            <person name="Mitreva M."/>
            <person name="Pepin K.H."/>
            <person name="Mihindukulasuriya K.A."/>
            <person name="Fulton R."/>
            <person name="Fronick C."/>
            <person name="O'Laughlin M."/>
            <person name="Miner T."/>
            <person name="Herter B."/>
            <person name="Rosa B.A."/>
            <person name="Cordes M."/>
            <person name="Tomlinson C."/>
            <person name="Wollam A."/>
            <person name="Palsikar V.B."/>
            <person name="Mardis E.R."/>
            <person name="Wilson R.K."/>
        </authorList>
    </citation>
    <scope>NUCLEOTIDE SEQUENCE [LARGE SCALE GENOMIC DNA]</scope>
    <source>
        <strain evidence="2 3">KA00071</strain>
    </source>
</reference>
<feature type="transmembrane region" description="Helical" evidence="1">
    <location>
        <begin position="94"/>
        <end position="111"/>
    </location>
</feature>
<gene>
    <name evidence="2" type="ORF">HMPREF1871_00261</name>
</gene>
<feature type="transmembrane region" description="Helical" evidence="1">
    <location>
        <begin position="118"/>
        <end position="140"/>
    </location>
</feature>
<keyword evidence="1" id="KW-0812">Transmembrane</keyword>